<proteinExistence type="predicted"/>
<name>A0A920CJU2_9BACL</name>
<comment type="caution">
    <text evidence="1">The sequence shown here is derived from an EMBL/GenBank/DDBJ whole genome shotgun (WGS) entry which is preliminary data.</text>
</comment>
<evidence type="ECO:0000313" key="1">
    <source>
        <dbReference type="EMBL" id="GIO39282.1"/>
    </source>
</evidence>
<dbReference type="Proteomes" id="UP000681162">
    <property type="component" value="Unassembled WGS sequence"/>
</dbReference>
<dbReference type="AlphaFoldDB" id="A0A920CJU2"/>
<dbReference type="RefSeq" id="WP_212942404.1">
    <property type="nucleotide sequence ID" value="NZ_BORR01000020.1"/>
</dbReference>
<sequence length="74" mass="8619">MKNKMKMIIDGMTVRFECDGGAWEWLKTKKKLSHLGQKVLNKALDGEVENFYYEAQRDKFVRQYAGCVDEVVTV</sequence>
<evidence type="ECO:0000313" key="2">
    <source>
        <dbReference type="Proteomes" id="UP000681162"/>
    </source>
</evidence>
<protein>
    <submittedName>
        <fullName evidence="1">Uncharacterized protein</fullName>
    </submittedName>
</protein>
<accession>A0A920CJU2</accession>
<organism evidence="1 2">
    <name type="scientific">Paenibacillus antibioticophila</name>
    <dbReference type="NCBI Taxonomy" id="1274374"/>
    <lineage>
        <taxon>Bacteria</taxon>
        <taxon>Bacillati</taxon>
        <taxon>Bacillota</taxon>
        <taxon>Bacilli</taxon>
        <taxon>Bacillales</taxon>
        <taxon>Paenibacillaceae</taxon>
        <taxon>Paenibacillus</taxon>
    </lineage>
</organism>
<dbReference type="EMBL" id="BORR01000020">
    <property type="protein sequence ID" value="GIO39282.1"/>
    <property type="molecule type" value="Genomic_DNA"/>
</dbReference>
<keyword evidence="2" id="KW-1185">Reference proteome</keyword>
<gene>
    <name evidence="1" type="ORF">J41TS12_41430</name>
</gene>
<reference evidence="1 2" key="1">
    <citation type="submission" date="2021-03" db="EMBL/GenBank/DDBJ databases">
        <title>Antimicrobial resistance genes in bacteria isolated from Japanese honey, and their potential for conferring macrolide and lincosamide resistance in the American foulbrood pathogen Paenibacillus larvae.</title>
        <authorList>
            <person name="Okamoto M."/>
            <person name="Kumagai M."/>
            <person name="Kanamori H."/>
            <person name="Takamatsu D."/>
        </authorList>
    </citation>
    <scope>NUCLEOTIDE SEQUENCE [LARGE SCALE GENOMIC DNA]</scope>
    <source>
        <strain evidence="1 2">J41TS12</strain>
    </source>
</reference>